<evidence type="ECO:0000313" key="4">
    <source>
        <dbReference type="Proteomes" id="UP001159257"/>
    </source>
</evidence>
<evidence type="ECO:0000256" key="1">
    <source>
        <dbReference type="SAM" id="Phobius"/>
    </source>
</evidence>
<feature type="transmembrane region" description="Helical" evidence="1">
    <location>
        <begin position="41"/>
        <end position="59"/>
    </location>
</feature>
<dbReference type="Pfam" id="PF13240">
    <property type="entry name" value="Zn_Ribbon_1"/>
    <property type="match status" value="1"/>
</dbReference>
<name>A0ABY1S2Y5_9GAMM</name>
<dbReference type="Proteomes" id="UP001159257">
    <property type="component" value="Unassembled WGS sequence"/>
</dbReference>
<dbReference type="EMBL" id="FXWV01000015">
    <property type="protein sequence ID" value="SMR77642.1"/>
    <property type="molecule type" value="Genomic_DNA"/>
</dbReference>
<evidence type="ECO:0000313" key="3">
    <source>
        <dbReference type="EMBL" id="SMR77642.1"/>
    </source>
</evidence>
<accession>A0ABY1S2Y5</accession>
<keyword evidence="1" id="KW-1133">Transmembrane helix</keyword>
<evidence type="ECO:0000259" key="2">
    <source>
        <dbReference type="Pfam" id="PF13240"/>
    </source>
</evidence>
<keyword evidence="1" id="KW-0472">Membrane</keyword>
<dbReference type="InterPro" id="IPR026870">
    <property type="entry name" value="Zinc_ribbon_dom"/>
</dbReference>
<gene>
    <name evidence="3" type="ORF">SAMN04487964_11560</name>
</gene>
<feature type="domain" description="Zinc-ribbon" evidence="2">
    <location>
        <begin position="2"/>
        <end position="23"/>
    </location>
</feature>
<keyword evidence="1" id="KW-0812">Transmembrane</keyword>
<sequence length="181" mass="19719">MFCPKCGIGIKDGDKFCPNCGAEQSKPSATHEKTRPVNPNVIIIPLGIIIVVAGLYIGLEKRQYAKAETAKIQAETAKIQASNQKLSAELNGVSDDTPDIIVAEMCHERLHKLAKYQADITSTDIDRTRGKGITLVTGIAKFQNGFGAWDSKSYKCHMAAPRSIYIHLDGELVATFNTLID</sequence>
<comment type="caution">
    <text evidence="3">The sequence shown here is derived from an EMBL/GenBank/DDBJ whole genome shotgun (WGS) entry which is preliminary data.</text>
</comment>
<proteinExistence type="predicted"/>
<keyword evidence="4" id="KW-1185">Reference proteome</keyword>
<protein>
    <submittedName>
        <fullName evidence="3">Zinc-ribbon domain-containing protein</fullName>
    </submittedName>
</protein>
<reference evidence="3 4" key="1">
    <citation type="submission" date="2017-05" db="EMBL/GenBank/DDBJ databases">
        <authorList>
            <person name="Varghese N."/>
            <person name="Submissions S."/>
        </authorList>
    </citation>
    <scope>NUCLEOTIDE SEQUENCE [LARGE SCALE GENOMIC DNA]</scope>
    <source>
        <strain evidence="3 4">CGMCC 1.7287</strain>
    </source>
</reference>
<dbReference type="RefSeq" id="WP_239040877.1">
    <property type="nucleotide sequence ID" value="NZ_BAAAEY010000014.1"/>
</dbReference>
<organism evidence="3 4">
    <name type="scientific">Marinobacterium sediminicola</name>
    <dbReference type="NCBI Taxonomy" id="518898"/>
    <lineage>
        <taxon>Bacteria</taxon>
        <taxon>Pseudomonadati</taxon>
        <taxon>Pseudomonadota</taxon>
        <taxon>Gammaproteobacteria</taxon>
        <taxon>Oceanospirillales</taxon>
        <taxon>Oceanospirillaceae</taxon>
        <taxon>Marinobacterium</taxon>
    </lineage>
</organism>